<keyword evidence="1" id="KW-1133">Transmembrane helix</keyword>
<keyword evidence="3" id="KW-1185">Reference proteome</keyword>
<dbReference type="EMBL" id="RYZH01000035">
    <property type="protein sequence ID" value="RUL85914.1"/>
    <property type="molecule type" value="Genomic_DNA"/>
</dbReference>
<sequence>MSIEPGWGLTVGDETLQVVRSSRIIDDSALESISLAESFASVKGLCWPLLTSCRLGPSRLLLGTQWGRDRVLLPPSVTLLGFSWRGIFVSRSPEAVSTSWKRWFHPQRGTPMRRNVLACMALGLCSLLMVGRQAEAAPIIGSQGIINTGSTTTDTGNINTATTFTMSILLTTGSQTGDFATYVTSPENLGAATLDVNNPATFTFGNAAFGTFVGTAITRLMSSDQNESFNIKGNFTPGTLFPVGSEAYAAEFNITFSQVGGPNTAITAAGTLITAVPEPASVALVLCGGAGLALAGLRRSRRAMA</sequence>
<dbReference type="NCBIfam" id="TIGR02595">
    <property type="entry name" value="PEP_CTERM"/>
    <property type="match status" value="1"/>
</dbReference>
<dbReference type="AlphaFoldDB" id="A0A432MGM5"/>
<organism evidence="2 3">
    <name type="scientific">Tautonia sociabilis</name>
    <dbReference type="NCBI Taxonomy" id="2080755"/>
    <lineage>
        <taxon>Bacteria</taxon>
        <taxon>Pseudomonadati</taxon>
        <taxon>Planctomycetota</taxon>
        <taxon>Planctomycetia</taxon>
        <taxon>Isosphaerales</taxon>
        <taxon>Isosphaeraceae</taxon>
        <taxon>Tautonia</taxon>
    </lineage>
</organism>
<feature type="transmembrane region" description="Helical" evidence="1">
    <location>
        <begin position="280"/>
        <end position="297"/>
    </location>
</feature>
<evidence type="ECO:0000313" key="2">
    <source>
        <dbReference type="EMBL" id="RUL85914.1"/>
    </source>
</evidence>
<comment type="caution">
    <text evidence="2">The sequence shown here is derived from an EMBL/GenBank/DDBJ whole genome shotgun (WGS) entry which is preliminary data.</text>
</comment>
<proteinExistence type="predicted"/>
<gene>
    <name evidence="2" type="ORF">TsocGM_17230</name>
</gene>
<accession>A0A432MGM5</accession>
<dbReference type="Proteomes" id="UP000280296">
    <property type="component" value="Unassembled WGS sequence"/>
</dbReference>
<dbReference type="InterPro" id="IPR013424">
    <property type="entry name" value="Ice-binding_C"/>
</dbReference>
<keyword evidence="1" id="KW-0472">Membrane</keyword>
<name>A0A432MGM5_9BACT</name>
<reference evidence="2 3" key="1">
    <citation type="submission" date="2018-12" db="EMBL/GenBank/DDBJ databases">
        <authorList>
            <person name="Toschakov S.V."/>
        </authorList>
    </citation>
    <scope>NUCLEOTIDE SEQUENCE [LARGE SCALE GENOMIC DNA]</scope>
    <source>
        <strain evidence="2 3">GM2012</strain>
    </source>
</reference>
<evidence type="ECO:0000256" key="1">
    <source>
        <dbReference type="SAM" id="Phobius"/>
    </source>
</evidence>
<evidence type="ECO:0000313" key="3">
    <source>
        <dbReference type="Proteomes" id="UP000280296"/>
    </source>
</evidence>
<reference evidence="2 3" key="2">
    <citation type="submission" date="2019-01" db="EMBL/GenBank/DDBJ databases">
        <title>Tautonia sociabilis, a novel thermotolerant planctomycete of Isosphaeraceae family, isolated from a 4000 m deep subterranean habitat.</title>
        <authorList>
            <person name="Kovaleva O.L."/>
            <person name="Elcheninov A.G."/>
            <person name="Van Heerden E."/>
            <person name="Toshchakov S.V."/>
            <person name="Novikov A."/>
            <person name="Bonch-Osmolovskaya E.A."/>
            <person name="Kublanov I.V."/>
        </authorList>
    </citation>
    <scope>NUCLEOTIDE SEQUENCE [LARGE SCALE GENOMIC DNA]</scope>
    <source>
        <strain evidence="2 3">GM2012</strain>
    </source>
</reference>
<protein>
    <submittedName>
        <fullName evidence="2">PEP-CTERM sorting domain-containing protein</fullName>
    </submittedName>
</protein>
<keyword evidence="1" id="KW-0812">Transmembrane</keyword>